<feature type="domain" description="EAL" evidence="8">
    <location>
        <begin position="722"/>
        <end position="976"/>
    </location>
</feature>
<evidence type="ECO:0000259" key="7">
    <source>
        <dbReference type="PROSITE" id="PS50113"/>
    </source>
</evidence>
<gene>
    <name evidence="10" type="ORF">CJD38_09570</name>
</gene>
<dbReference type="SMART" id="SM00086">
    <property type="entry name" value="PAC"/>
    <property type="match status" value="3"/>
</dbReference>
<keyword evidence="5" id="KW-0812">Transmembrane</keyword>
<dbReference type="NCBIfam" id="TIGR00229">
    <property type="entry name" value="sensory_box"/>
    <property type="match status" value="3"/>
</dbReference>
<dbReference type="InterPro" id="IPR000160">
    <property type="entry name" value="GGDEF_dom"/>
</dbReference>
<dbReference type="Gene3D" id="3.30.450.20">
    <property type="entry name" value="PAS domain"/>
    <property type="match status" value="3"/>
</dbReference>
<protein>
    <recommendedName>
        <fullName evidence="2">cyclic-guanylate-specific phosphodiesterase</fullName>
        <ecNumber evidence="2">3.1.4.52</ecNumber>
    </recommendedName>
</protein>
<sequence>MLFDSPISFIPHGYCLSWSPMLVGLLAGSHLLIGLSYLSIPVALFFFARRHPELNQKLLFTLFTLFILGCGATHLIELVNIWVPFYRLDTFVLAGTALVSVVTAVLIWPITRQATQALHDVFQARREQAITTDELFETVMQLKQVNLKLDESERRFRMSVEYAPNGQATVDLNGRWLIVNQSLCKMLGYGEAELLQKTFQEITHPDDIERDLEHVKNLLAGRQVSYRMEKRYFCKSGAILHAQLDVALLRSPLGAPLHFIVQIQDISERINATIATENAERRFRRMIEDVKDYAIINLDINGLVSSWNEGARHIKGYQAHEIIGRHFSCFHQVEDIANNRPNAALKMAEENGHFQEEGLRIRKDGSVFWASVLITAIHDTDGTLLGYSKITRDLTERRHAEEVIAQANGLREAIMHAAPCSIIATDPDGVITSINPAAERMLWYASEDLVGKQTTMIIHDEHEVAARSKELSAKYKKKIETGFEAFVYEAREDVVEEHEWTYIRKNGSRLSVQLAVSALRDSNQKIIGFLSIAYDITQRKYREEYTRHVALHDDLTGLPNRALLKDRINVAIESAKRNHKKVGVMMLDLDHFKRINDTLGHHVGDELLKVVADRLVKALRKSDTAARMGGDEFVVVTPDMSDDKNADFIANTLVKAISAPIKIGMHELIVTPSIGVSCFPDDGEEANTLIKYADAAMYQTKASGRHGHQHFNAAAQAIVQRKLAMEADLRLAIAKNHLQVYYQPQVCLSTGKIIGVEALARWIDPVKGMISPELFIPVAEESGLIIELGNFVLRTACRDARILQERVGHPMIMAVNLSARQFRQETLVDTVSSIIAEARMDPAMLELEITEGVMMENDEKTRSRMQGLRDLGISLAVDDFGTGYSSLSYLTQFPITTLKIDRSFVDKINEGERDAAVVQAIIAMAYSLKTKVIAEGVETVEQLEFLQEHTCSAAQGFMFSKPMSMAELGQAFDQIQKSSTDSVMTSLHKVIARAA</sequence>
<feature type="domain" description="PAC" evidence="7">
    <location>
        <begin position="222"/>
        <end position="278"/>
    </location>
</feature>
<dbReference type="AlphaFoldDB" id="A0A2T5MG74"/>
<dbReference type="SMART" id="SM00052">
    <property type="entry name" value="EAL"/>
    <property type="match status" value="1"/>
</dbReference>
<evidence type="ECO:0000256" key="2">
    <source>
        <dbReference type="ARBA" id="ARBA00012282"/>
    </source>
</evidence>
<name>A0A2T5MG74_9GAMM</name>
<evidence type="ECO:0000256" key="1">
    <source>
        <dbReference type="ARBA" id="ARBA00001946"/>
    </source>
</evidence>
<feature type="domain" description="PAS" evidence="6">
    <location>
        <begin position="152"/>
        <end position="222"/>
    </location>
</feature>
<dbReference type="EMBL" id="QANS01000003">
    <property type="protein sequence ID" value="PTU31566.1"/>
    <property type="molecule type" value="Genomic_DNA"/>
</dbReference>
<dbReference type="InterPro" id="IPR029787">
    <property type="entry name" value="Nucleotide_cyclase"/>
</dbReference>
<dbReference type="GO" id="GO:0006355">
    <property type="term" value="P:regulation of DNA-templated transcription"/>
    <property type="evidence" value="ECO:0007669"/>
    <property type="project" value="InterPro"/>
</dbReference>
<dbReference type="Pfam" id="PF00989">
    <property type="entry name" value="PAS"/>
    <property type="match status" value="1"/>
</dbReference>
<dbReference type="InterPro" id="IPR035919">
    <property type="entry name" value="EAL_sf"/>
</dbReference>
<feature type="domain" description="PAS" evidence="6">
    <location>
        <begin position="279"/>
        <end position="325"/>
    </location>
</feature>
<dbReference type="SUPFAM" id="SSF55073">
    <property type="entry name" value="Nucleotide cyclase"/>
    <property type="match status" value="1"/>
</dbReference>
<dbReference type="Gene3D" id="3.30.70.270">
    <property type="match status" value="1"/>
</dbReference>
<dbReference type="InterPro" id="IPR035965">
    <property type="entry name" value="PAS-like_dom_sf"/>
</dbReference>
<evidence type="ECO:0000259" key="6">
    <source>
        <dbReference type="PROSITE" id="PS50112"/>
    </source>
</evidence>
<evidence type="ECO:0000256" key="5">
    <source>
        <dbReference type="SAM" id="Phobius"/>
    </source>
</evidence>
<dbReference type="SUPFAM" id="SSF55785">
    <property type="entry name" value="PYP-like sensor domain (PAS domain)"/>
    <property type="match status" value="3"/>
</dbReference>
<keyword evidence="5" id="KW-1133">Transmembrane helix</keyword>
<dbReference type="CDD" id="cd01948">
    <property type="entry name" value="EAL"/>
    <property type="match status" value="1"/>
</dbReference>
<dbReference type="PROSITE" id="PS50887">
    <property type="entry name" value="GGDEF"/>
    <property type="match status" value="1"/>
</dbReference>
<feature type="domain" description="PAC" evidence="7">
    <location>
        <begin position="496"/>
        <end position="548"/>
    </location>
</feature>
<dbReference type="Pfam" id="PF00563">
    <property type="entry name" value="EAL"/>
    <property type="match status" value="1"/>
</dbReference>
<dbReference type="CDD" id="cd00130">
    <property type="entry name" value="PAS"/>
    <property type="match status" value="3"/>
</dbReference>
<dbReference type="Pfam" id="PF00990">
    <property type="entry name" value="GGDEF"/>
    <property type="match status" value="1"/>
</dbReference>
<dbReference type="PANTHER" id="PTHR44757:SF2">
    <property type="entry name" value="BIOFILM ARCHITECTURE MAINTENANCE PROTEIN MBAA"/>
    <property type="match status" value="1"/>
</dbReference>
<comment type="caution">
    <text evidence="10">The sequence shown here is derived from an EMBL/GenBank/DDBJ whole genome shotgun (WGS) entry which is preliminary data.</text>
</comment>
<dbReference type="Pfam" id="PF13426">
    <property type="entry name" value="PAS_9"/>
    <property type="match status" value="2"/>
</dbReference>
<evidence type="ECO:0000256" key="3">
    <source>
        <dbReference type="ARBA" id="ARBA00022636"/>
    </source>
</evidence>
<dbReference type="Proteomes" id="UP000244248">
    <property type="component" value="Unassembled WGS sequence"/>
</dbReference>
<dbReference type="InterPro" id="IPR001610">
    <property type="entry name" value="PAC"/>
</dbReference>
<evidence type="ECO:0000259" key="9">
    <source>
        <dbReference type="PROSITE" id="PS50887"/>
    </source>
</evidence>
<dbReference type="InterPro" id="IPR052155">
    <property type="entry name" value="Biofilm_reg_signaling"/>
</dbReference>
<feature type="transmembrane region" description="Helical" evidence="5">
    <location>
        <begin position="20"/>
        <end position="47"/>
    </location>
</feature>
<dbReference type="Gene3D" id="3.20.20.450">
    <property type="entry name" value="EAL domain"/>
    <property type="match status" value="1"/>
</dbReference>
<evidence type="ECO:0000256" key="4">
    <source>
        <dbReference type="ARBA" id="ARBA00051114"/>
    </source>
</evidence>
<dbReference type="InterPro" id="IPR000700">
    <property type="entry name" value="PAS-assoc_C"/>
</dbReference>
<keyword evidence="11" id="KW-1185">Reference proteome</keyword>
<dbReference type="SMART" id="SM00091">
    <property type="entry name" value="PAS"/>
    <property type="match status" value="3"/>
</dbReference>
<dbReference type="SUPFAM" id="SSF141868">
    <property type="entry name" value="EAL domain-like"/>
    <property type="match status" value="1"/>
</dbReference>
<dbReference type="PROSITE" id="PS50112">
    <property type="entry name" value="PAS"/>
    <property type="match status" value="3"/>
</dbReference>
<dbReference type="Pfam" id="PF25487">
    <property type="entry name" value="ETR1_N"/>
    <property type="match status" value="1"/>
</dbReference>
<dbReference type="GO" id="GO:0071732">
    <property type="term" value="P:cellular response to nitric oxide"/>
    <property type="evidence" value="ECO:0007669"/>
    <property type="project" value="UniProtKB-ARBA"/>
</dbReference>
<dbReference type="GO" id="GO:0071111">
    <property type="term" value="F:cyclic-guanylate-specific phosphodiesterase activity"/>
    <property type="evidence" value="ECO:0007669"/>
    <property type="project" value="UniProtKB-EC"/>
</dbReference>
<dbReference type="NCBIfam" id="TIGR00254">
    <property type="entry name" value="GGDEF"/>
    <property type="match status" value="1"/>
</dbReference>
<feature type="domain" description="GGDEF" evidence="9">
    <location>
        <begin position="580"/>
        <end position="713"/>
    </location>
</feature>
<evidence type="ECO:0000259" key="8">
    <source>
        <dbReference type="PROSITE" id="PS50883"/>
    </source>
</evidence>
<dbReference type="FunFam" id="3.30.70.270:FF:000001">
    <property type="entry name" value="Diguanylate cyclase domain protein"/>
    <property type="match status" value="1"/>
</dbReference>
<dbReference type="PANTHER" id="PTHR44757">
    <property type="entry name" value="DIGUANYLATE CYCLASE DGCP"/>
    <property type="match status" value="1"/>
</dbReference>
<evidence type="ECO:0000313" key="11">
    <source>
        <dbReference type="Proteomes" id="UP000244248"/>
    </source>
</evidence>
<dbReference type="PROSITE" id="PS50113">
    <property type="entry name" value="PAC"/>
    <property type="match status" value="3"/>
</dbReference>
<keyword evidence="5" id="KW-0472">Membrane</keyword>
<dbReference type="InterPro" id="IPR001633">
    <property type="entry name" value="EAL_dom"/>
</dbReference>
<proteinExistence type="predicted"/>
<dbReference type="SMART" id="SM00267">
    <property type="entry name" value="GGDEF"/>
    <property type="match status" value="1"/>
</dbReference>
<comment type="cofactor">
    <cofactor evidence="1">
        <name>Mg(2+)</name>
        <dbReference type="ChEBI" id="CHEBI:18420"/>
    </cofactor>
</comment>
<keyword evidence="3" id="KW-0973">c-di-GMP</keyword>
<dbReference type="InterPro" id="IPR013767">
    <property type="entry name" value="PAS_fold"/>
</dbReference>
<dbReference type="InterPro" id="IPR058544">
    <property type="entry name" value="ETR1_N"/>
</dbReference>
<evidence type="ECO:0000313" key="10">
    <source>
        <dbReference type="EMBL" id="PTU31566.1"/>
    </source>
</evidence>
<feature type="domain" description="PAC" evidence="7">
    <location>
        <begin position="354"/>
        <end position="406"/>
    </location>
</feature>
<comment type="catalytic activity">
    <reaction evidence="4">
        <text>3',3'-c-di-GMP + H2O = 5'-phosphoguanylyl(3'-&gt;5')guanosine + H(+)</text>
        <dbReference type="Rhea" id="RHEA:24902"/>
        <dbReference type="ChEBI" id="CHEBI:15377"/>
        <dbReference type="ChEBI" id="CHEBI:15378"/>
        <dbReference type="ChEBI" id="CHEBI:58754"/>
        <dbReference type="ChEBI" id="CHEBI:58805"/>
        <dbReference type="EC" id="3.1.4.52"/>
    </reaction>
    <physiologicalReaction direction="left-to-right" evidence="4">
        <dbReference type="Rhea" id="RHEA:24903"/>
    </physiologicalReaction>
</comment>
<organism evidence="10 11">
    <name type="scientific">Stenotrophobium rhamnosiphilum</name>
    <dbReference type="NCBI Taxonomy" id="2029166"/>
    <lineage>
        <taxon>Bacteria</taxon>
        <taxon>Pseudomonadati</taxon>
        <taxon>Pseudomonadota</taxon>
        <taxon>Gammaproteobacteria</taxon>
        <taxon>Nevskiales</taxon>
        <taxon>Nevskiaceae</taxon>
        <taxon>Stenotrophobium</taxon>
    </lineage>
</organism>
<feature type="domain" description="PAS" evidence="6">
    <location>
        <begin position="414"/>
        <end position="482"/>
    </location>
</feature>
<dbReference type="PROSITE" id="PS50883">
    <property type="entry name" value="EAL"/>
    <property type="match status" value="1"/>
</dbReference>
<reference evidence="10 11" key="1">
    <citation type="submission" date="2018-04" db="EMBL/GenBank/DDBJ databases">
        <title>Novel species isolated from glacier.</title>
        <authorList>
            <person name="Liu Q."/>
            <person name="Xin Y.-H."/>
        </authorList>
    </citation>
    <scope>NUCLEOTIDE SEQUENCE [LARGE SCALE GENOMIC DNA]</scope>
    <source>
        <strain evidence="10 11">GT1R17</strain>
    </source>
</reference>
<dbReference type="InterPro" id="IPR043128">
    <property type="entry name" value="Rev_trsase/Diguanyl_cyclase"/>
</dbReference>
<accession>A0A2T5MG74</accession>
<dbReference type="CDD" id="cd01949">
    <property type="entry name" value="GGDEF"/>
    <property type="match status" value="1"/>
</dbReference>
<dbReference type="InterPro" id="IPR000014">
    <property type="entry name" value="PAS"/>
</dbReference>
<dbReference type="EC" id="3.1.4.52" evidence="2"/>
<feature type="transmembrane region" description="Helical" evidence="5">
    <location>
        <begin position="59"/>
        <end position="85"/>
    </location>
</feature>
<dbReference type="FunFam" id="3.20.20.450:FF:000001">
    <property type="entry name" value="Cyclic di-GMP phosphodiesterase yahA"/>
    <property type="match status" value="1"/>
</dbReference>